<evidence type="ECO:0000313" key="5">
    <source>
        <dbReference type="EMBL" id="XBM01111.1"/>
    </source>
</evidence>
<feature type="domain" description="HD-GYP" evidence="4">
    <location>
        <begin position="181"/>
        <end position="373"/>
    </location>
</feature>
<organism evidence="5">
    <name type="scientific">Chitinibacter mangrovi</name>
    <dbReference type="NCBI Taxonomy" id="3153927"/>
    <lineage>
        <taxon>Bacteria</taxon>
        <taxon>Pseudomonadati</taxon>
        <taxon>Pseudomonadota</taxon>
        <taxon>Betaproteobacteria</taxon>
        <taxon>Neisseriales</taxon>
        <taxon>Chitinibacteraceae</taxon>
        <taxon>Chitinibacter</taxon>
    </lineage>
</organism>
<keyword evidence="2" id="KW-0597">Phosphoprotein</keyword>
<evidence type="ECO:0000259" key="4">
    <source>
        <dbReference type="PROSITE" id="PS51832"/>
    </source>
</evidence>
<dbReference type="SUPFAM" id="SSF109604">
    <property type="entry name" value="HD-domain/PDEase-like"/>
    <property type="match status" value="1"/>
</dbReference>
<feature type="modified residue" description="Phosphohistidine" evidence="2">
    <location>
        <position position="62"/>
    </location>
</feature>
<dbReference type="Gene3D" id="1.20.120.160">
    <property type="entry name" value="HPT domain"/>
    <property type="match status" value="1"/>
</dbReference>
<dbReference type="RefSeq" id="WP_348945424.1">
    <property type="nucleotide sequence ID" value="NZ_CP157355.1"/>
</dbReference>
<proteinExistence type="predicted"/>
<dbReference type="AlphaFoldDB" id="A0AAU7FBE0"/>
<dbReference type="PROSITE" id="PS50894">
    <property type="entry name" value="HPT"/>
    <property type="match status" value="1"/>
</dbReference>
<sequence>MNTPLDIAGINLINPAIEDWNAFQDFKDGLADHAPQIEALIAKLKQEGNDKVTLTNLFREFHNIKGDAGLCRVTFVIPIMHCAETLLSRLRDGEIRFTDGLAEIFLLTLDRIEQATELLAEQQNLAPLALISLANGLHNLAHQTPSEIDTATSRLIEAVTGFKPGSALNKDFTPAAQARSTQELHQDLIFFREMAMQLEARSALFHGRTERNLGYALATNKMAGNRVDPEQLEAAVYLHDIGMMFLPESQWLRPEKLSPAAIVELHKHPRWAAEIANRFVGWQAATQMILQHHETVTGNGYPHGLSEGQICDGAKILAIVDAFEAILLKHSHRGQQKSTLRAIAEINACDRQFAAEWVQAFNQVIRKQIEDTQ</sequence>
<dbReference type="GO" id="GO:0008081">
    <property type="term" value="F:phosphoric diester hydrolase activity"/>
    <property type="evidence" value="ECO:0007669"/>
    <property type="project" value="UniProtKB-ARBA"/>
</dbReference>
<dbReference type="SUPFAM" id="SSF47226">
    <property type="entry name" value="Histidine-containing phosphotransfer domain, HPT domain"/>
    <property type="match status" value="1"/>
</dbReference>
<gene>
    <name evidence="5" type="ORF">ABHF33_02160</name>
</gene>
<dbReference type="Pfam" id="PF13487">
    <property type="entry name" value="HD_5"/>
    <property type="match status" value="1"/>
</dbReference>
<dbReference type="CDD" id="cd00077">
    <property type="entry name" value="HDc"/>
    <property type="match status" value="1"/>
</dbReference>
<dbReference type="SMART" id="SM00073">
    <property type="entry name" value="HPT"/>
    <property type="match status" value="1"/>
</dbReference>
<dbReference type="GO" id="GO:0004672">
    <property type="term" value="F:protein kinase activity"/>
    <property type="evidence" value="ECO:0007669"/>
    <property type="project" value="UniProtKB-ARBA"/>
</dbReference>
<name>A0AAU7FBE0_9NEIS</name>
<dbReference type="InterPro" id="IPR036641">
    <property type="entry name" value="HPT_dom_sf"/>
</dbReference>
<dbReference type="PROSITE" id="PS51832">
    <property type="entry name" value="HD_GYP"/>
    <property type="match status" value="1"/>
</dbReference>
<dbReference type="InterPro" id="IPR052020">
    <property type="entry name" value="Cyclic_di-GMP/3'3'-cGAMP_PDE"/>
</dbReference>
<dbReference type="GO" id="GO:0000160">
    <property type="term" value="P:phosphorelay signal transduction system"/>
    <property type="evidence" value="ECO:0007669"/>
    <property type="project" value="UniProtKB-KW"/>
</dbReference>
<accession>A0AAU7FBE0</accession>
<evidence type="ECO:0000256" key="2">
    <source>
        <dbReference type="PROSITE-ProRule" id="PRU00110"/>
    </source>
</evidence>
<keyword evidence="1" id="KW-0902">Two-component regulatory system</keyword>
<evidence type="ECO:0000256" key="1">
    <source>
        <dbReference type="ARBA" id="ARBA00023012"/>
    </source>
</evidence>
<reference evidence="5" key="1">
    <citation type="submission" date="2024-05" db="EMBL/GenBank/DDBJ databases">
        <authorList>
            <person name="Yang L."/>
            <person name="Pan L."/>
        </authorList>
    </citation>
    <scope>NUCLEOTIDE SEQUENCE</scope>
    <source>
        <strain evidence="5">FCG-7</strain>
    </source>
</reference>
<dbReference type="EMBL" id="CP157355">
    <property type="protein sequence ID" value="XBM01111.1"/>
    <property type="molecule type" value="Genomic_DNA"/>
</dbReference>
<dbReference type="KEGG" id="cmav:ABHF33_02160"/>
<feature type="domain" description="HPt" evidence="3">
    <location>
        <begin position="15"/>
        <end position="122"/>
    </location>
</feature>
<dbReference type="PANTHER" id="PTHR45228:SF1">
    <property type="entry name" value="CYCLIC DI-GMP PHOSPHODIESTERASE TM_0186"/>
    <property type="match status" value="1"/>
</dbReference>
<dbReference type="InterPro" id="IPR008207">
    <property type="entry name" value="Sig_transdc_His_kin_Hpt_dom"/>
</dbReference>
<dbReference type="Gene3D" id="1.10.3210.10">
    <property type="entry name" value="Hypothetical protein af1432"/>
    <property type="match status" value="1"/>
</dbReference>
<dbReference type="PANTHER" id="PTHR45228">
    <property type="entry name" value="CYCLIC DI-GMP PHOSPHODIESTERASE TM_0186-RELATED"/>
    <property type="match status" value="1"/>
</dbReference>
<evidence type="ECO:0000259" key="3">
    <source>
        <dbReference type="PROSITE" id="PS50894"/>
    </source>
</evidence>
<dbReference type="InterPro" id="IPR003607">
    <property type="entry name" value="HD/PDEase_dom"/>
</dbReference>
<dbReference type="Pfam" id="PF01627">
    <property type="entry name" value="Hpt"/>
    <property type="match status" value="1"/>
</dbReference>
<dbReference type="InterPro" id="IPR037522">
    <property type="entry name" value="HD_GYP_dom"/>
</dbReference>
<protein>
    <submittedName>
        <fullName evidence="5">HD domain-containing phosphohydrolase</fullName>
    </submittedName>
</protein>